<gene>
    <name evidence="2" type="ORF">SAMN05216167_104112</name>
</gene>
<keyword evidence="3" id="KW-1185">Reference proteome</keyword>
<dbReference type="SUPFAM" id="SSF51126">
    <property type="entry name" value="Pectin lyase-like"/>
    <property type="match status" value="1"/>
</dbReference>
<dbReference type="Gene3D" id="2.160.20.10">
    <property type="entry name" value="Single-stranded right-handed beta-helix, Pectin lyase-like"/>
    <property type="match status" value="2"/>
</dbReference>
<dbReference type="Proteomes" id="UP000198598">
    <property type="component" value="Unassembled WGS sequence"/>
</dbReference>
<dbReference type="EMBL" id="FOLQ01000004">
    <property type="protein sequence ID" value="SFD25382.1"/>
    <property type="molecule type" value="Genomic_DNA"/>
</dbReference>
<proteinExistence type="predicted"/>
<dbReference type="InterPro" id="IPR012334">
    <property type="entry name" value="Pectin_lyas_fold"/>
</dbReference>
<sequence>MGFNPAIKSKPVLKSSLLIALVSWLTIGWYTRDTYAQKNKPAPPKPVALSPQGRLIYTPDEQGNRISDFSYCGYKAGEQAIPNVAIRIVVPFQKGDATRRIQAAIDYVASLPVNSDGFRGTVLLEKGIYEVAGSLKISASGVVLRGSGTGSTTLLGTGFSRDNLITITGQNDRKTESSIAIAVSYVPVNAQKIHIAKSADFKVGDLVQIHRPSTKEWIQKLGTDTFGGGISSLGWKPGQRDIFWERQITAVNGSEITLDAPLTTALDSVFGGGTLARYTWAGRIAQSGVENLTLKSSYDKANPKDEDHRWTAIGIENVQDAWVRQVVFRHFAGSAVNVQETAKRITIEDCQSLEPVSEIGGERRNTFLVRGQQVLCQRLYSEFGYHDFAVGYCSAGPNAFVQCEAHLPFSFSGSIDSWASGVLFDVVNSDGNALRFANFGQDGQGAGWSAANSVFWQCTAARVENFRPPTAQNWAFGTWAQFAGDGYWDMSNEHIQPRSLYYAQLKDRLGDNVAGRTILLPVESEASSSPKVDVAQALTKLAVNPAPTLYDFITAASTRQPLPTTSTAKSIDALGLPKETALAKAAPMQIQLGKLVRGNTLLTGRRQEVPWWNGSARPYGLASAKPHITRFVPGMTGRGLTDNLEAMTDSMKADNIVAIDHNYGLWYDRRRDDHERIRRMNGDVWPPFYELPFARSGKETAWDGLSKYDLTKYNNWYWNRLKQFADLADQKGLALIHENYFQHNIIEAGAHYADFPWRPANNINNTGFPEPVPYAGDKRIFMAEQFYDVSHPVRRALHRAYIHKCLDNFATNSGVIQLIGAEFTGPLPFVQFWIDTIKEWEKATGKKAIIGLSTTKEVQDAILADAKRALVINLIDIRFWHYQANSTAYAPAGGQNLAPRQHARLLTPKKTSFEQVYRAVREYRQKFPDKAVTFAGDSFDSMGWAVLMAGGSMPNIPAVADPQFLVDATQMQPLELSQTPANQWAMGNEKAGYILYSESTMPIQLDLTKAMGSFSVNYINPKTGDVVKSKEIVKGGGVVSLKKQAEGAEVIWVKKSKGL</sequence>
<evidence type="ECO:0000313" key="2">
    <source>
        <dbReference type="EMBL" id="SFD25382.1"/>
    </source>
</evidence>
<dbReference type="InterPro" id="IPR011050">
    <property type="entry name" value="Pectin_lyase_fold/virulence"/>
</dbReference>
<dbReference type="STRING" id="662367.SAMN05216167_104112"/>
<name>A0A1I1QTQ0_9BACT</name>
<evidence type="ECO:0000313" key="3">
    <source>
        <dbReference type="Proteomes" id="UP000198598"/>
    </source>
</evidence>
<dbReference type="AlphaFoldDB" id="A0A1I1QTQ0"/>
<accession>A0A1I1QTQ0</accession>
<evidence type="ECO:0000259" key="1">
    <source>
        <dbReference type="Pfam" id="PF19815"/>
    </source>
</evidence>
<reference evidence="2 3" key="1">
    <citation type="submission" date="2016-10" db="EMBL/GenBank/DDBJ databases">
        <authorList>
            <person name="de Groot N.N."/>
        </authorList>
    </citation>
    <scope>NUCLEOTIDE SEQUENCE [LARGE SCALE GENOMIC DNA]</scope>
    <source>
        <strain evidence="2 3">DSM 26130</strain>
    </source>
</reference>
<feature type="domain" description="DUF6298" evidence="1">
    <location>
        <begin position="486"/>
        <end position="971"/>
    </location>
</feature>
<protein>
    <recommendedName>
        <fullName evidence="1">DUF6298 domain-containing protein</fullName>
    </recommendedName>
</protein>
<dbReference type="InterPro" id="IPR046265">
    <property type="entry name" value="DUF6298"/>
</dbReference>
<dbReference type="Pfam" id="PF19815">
    <property type="entry name" value="DUF6298"/>
    <property type="match status" value="1"/>
</dbReference>
<organism evidence="2 3">
    <name type="scientific">Spirosoma endophyticum</name>
    <dbReference type="NCBI Taxonomy" id="662367"/>
    <lineage>
        <taxon>Bacteria</taxon>
        <taxon>Pseudomonadati</taxon>
        <taxon>Bacteroidota</taxon>
        <taxon>Cytophagia</taxon>
        <taxon>Cytophagales</taxon>
        <taxon>Cytophagaceae</taxon>
        <taxon>Spirosoma</taxon>
    </lineage>
</organism>